<name>A0A225VDK6_9STRA</name>
<dbReference type="EMBL" id="NBNE01005501">
    <property type="protein sequence ID" value="OWZ03473.1"/>
    <property type="molecule type" value="Genomic_DNA"/>
</dbReference>
<dbReference type="Proteomes" id="UP000198211">
    <property type="component" value="Unassembled WGS sequence"/>
</dbReference>
<feature type="coiled-coil region" evidence="1">
    <location>
        <begin position="67"/>
        <end position="121"/>
    </location>
</feature>
<evidence type="ECO:0000256" key="1">
    <source>
        <dbReference type="SAM" id="Coils"/>
    </source>
</evidence>
<gene>
    <name evidence="2" type="ORF">PHMEG_00024790</name>
</gene>
<organism evidence="2 3">
    <name type="scientific">Phytophthora megakarya</name>
    <dbReference type="NCBI Taxonomy" id="4795"/>
    <lineage>
        <taxon>Eukaryota</taxon>
        <taxon>Sar</taxon>
        <taxon>Stramenopiles</taxon>
        <taxon>Oomycota</taxon>
        <taxon>Peronosporomycetes</taxon>
        <taxon>Peronosporales</taxon>
        <taxon>Peronosporaceae</taxon>
        <taxon>Phytophthora</taxon>
    </lineage>
</organism>
<proteinExistence type="predicted"/>
<sequence length="737" mass="85384">MTTSDADFLAEVDNFLTFVDLPTFQSPILAPNDDNCIETSSNSNSMKTSKRLVGIAPQLKPSSTRRLKIKNNEDDAAKRELERAKDRKRRRAYRERRLVERKGLEEEIENLTAELKKAQGHAGLITSAWKLLAERQLAARMIAEAEQRLLCDAIDKRAALLMQFQELMNDRITGRDTLPGSWDIDTNTVSTQPKRIRLECDDDAIFSTLIKELDGIYTQTDEILHSRRLDATYPNWDEPSESWVKDSDTGFFLYGGKQTLPFDFRDICRSRWYKAPLPHRQESRQLYKDVEDPDNTVAFKFRITTRLKSGKIASVLQRFTLRRYRESERMVIVWRLFTEGEGMFNGMNADETGWSVTTPAVNSTKTGTVMLTCVQNVPMHLNSVTTEFLEEVENFLISWELPSIPAVKMETYSALEKRSKNVKKVKKMKKVKNTVDDKVKRELGRMKERNRRIKNRERRQTERENLLLTIDMLTRNVDELKEDKHRAVNPSWKVMAQAHLTARLSAEAMQRNLMAAIVEAVDAEIFTNFIQELDTVYSQTDETLLTWGMNSTEENWNTPLKMWSEDARTGNFHFRGKFTLPYDFQHICEYRWKAAHLIHRQKNRELYEHVIDQQNTVALKFRVSTRLTSGQTANVLHRIVFRRYEEDNRMVLVWRLFTEGEGAFNGMHCDETGWGVATPAMNSSKVGTTIRTCVRNVPLHLGSKGQQQPIVAQFTNKLLEWGLENDEMTTTGLLKLQ</sequence>
<dbReference type="OrthoDB" id="127048at2759"/>
<accession>A0A225VDK6</accession>
<comment type="caution">
    <text evidence="2">The sequence shown here is derived from an EMBL/GenBank/DDBJ whole genome shotgun (WGS) entry which is preliminary data.</text>
</comment>
<evidence type="ECO:0000313" key="3">
    <source>
        <dbReference type="Proteomes" id="UP000198211"/>
    </source>
</evidence>
<reference evidence="3" key="1">
    <citation type="submission" date="2017-03" db="EMBL/GenBank/DDBJ databases">
        <title>Phytopthora megakarya and P. palmivora, two closely related causual agents of cacao black pod achieved similar genome size and gene model numbers by different mechanisms.</title>
        <authorList>
            <person name="Ali S."/>
            <person name="Shao J."/>
            <person name="Larry D.J."/>
            <person name="Kronmiller B."/>
            <person name="Shen D."/>
            <person name="Strem M.D."/>
            <person name="Melnick R.L."/>
            <person name="Guiltinan M.J."/>
            <person name="Tyler B.M."/>
            <person name="Meinhardt L.W."/>
            <person name="Bailey B.A."/>
        </authorList>
    </citation>
    <scope>NUCLEOTIDE SEQUENCE [LARGE SCALE GENOMIC DNA]</scope>
    <source>
        <strain evidence="3">zdho120</strain>
    </source>
</reference>
<keyword evidence="1" id="KW-0175">Coiled coil</keyword>
<keyword evidence="3" id="KW-1185">Reference proteome</keyword>
<protein>
    <recommendedName>
        <fullName evidence="4">M96 mating-specific protein</fullName>
    </recommendedName>
</protein>
<evidence type="ECO:0008006" key="4">
    <source>
        <dbReference type="Google" id="ProtNLM"/>
    </source>
</evidence>
<evidence type="ECO:0000313" key="2">
    <source>
        <dbReference type="EMBL" id="OWZ03473.1"/>
    </source>
</evidence>
<dbReference type="AlphaFoldDB" id="A0A225VDK6"/>